<dbReference type="PROSITE" id="PS51762">
    <property type="entry name" value="GH16_2"/>
    <property type="match status" value="1"/>
</dbReference>
<dbReference type="Gene3D" id="2.60.120.200">
    <property type="match status" value="1"/>
</dbReference>
<dbReference type="EMBL" id="BMZA01000010">
    <property type="protein sequence ID" value="GGZ09375.1"/>
    <property type="molecule type" value="Genomic_DNA"/>
</dbReference>
<dbReference type="Proteomes" id="UP000648075">
    <property type="component" value="Unassembled WGS sequence"/>
</dbReference>
<dbReference type="CDD" id="cd08023">
    <property type="entry name" value="GH16_laminarinase_like"/>
    <property type="match status" value="1"/>
</dbReference>
<dbReference type="Pfam" id="PF00722">
    <property type="entry name" value="Glyco_hydro_16"/>
    <property type="match status" value="1"/>
</dbReference>
<evidence type="ECO:0000259" key="3">
    <source>
        <dbReference type="PROSITE" id="PS51762"/>
    </source>
</evidence>
<name>A0A918UHM3_9SPHN</name>
<gene>
    <name evidence="4" type="ORF">GCM10011614_25300</name>
</gene>
<proteinExistence type="inferred from homology"/>
<evidence type="ECO:0000256" key="1">
    <source>
        <dbReference type="ARBA" id="ARBA00006865"/>
    </source>
</evidence>
<dbReference type="InterPro" id="IPR013320">
    <property type="entry name" value="ConA-like_dom_sf"/>
</dbReference>
<dbReference type="GO" id="GO:0004553">
    <property type="term" value="F:hydrolase activity, hydrolyzing O-glycosyl compounds"/>
    <property type="evidence" value="ECO:0007669"/>
    <property type="project" value="InterPro"/>
</dbReference>
<comment type="caution">
    <text evidence="4">The sequence shown here is derived from an EMBL/GenBank/DDBJ whole genome shotgun (WGS) entry which is preliminary data.</text>
</comment>
<comment type="similarity">
    <text evidence="1">Belongs to the glycosyl hydrolase 16 family.</text>
</comment>
<evidence type="ECO:0000313" key="4">
    <source>
        <dbReference type="EMBL" id="GGZ09375.1"/>
    </source>
</evidence>
<feature type="domain" description="GH16" evidence="3">
    <location>
        <begin position="80"/>
        <end position="317"/>
    </location>
</feature>
<organism evidence="4 5">
    <name type="scientific">Novosphingobium colocasiae</name>
    <dbReference type="NCBI Taxonomy" id="1256513"/>
    <lineage>
        <taxon>Bacteria</taxon>
        <taxon>Pseudomonadati</taxon>
        <taxon>Pseudomonadota</taxon>
        <taxon>Alphaproteobacteria</taxon>
        <taxon>Sphingomonadales</taxon>
        <taxon>Sphingomonadaceae</taxon>
        <taxon>Novosphingobium</taxon>
    </lineage>
</organism>
<dbReference type="InterPro" id="IPR000757">
    <property type="entry name" value="Beta-glucanase-like"/>
</dbReference>
<dbReference type="GO" id="GO:0005975">
    <property type="term" value="P:carbohydrate metabolic process"/>
    <property type="evidence" value="ECO:0007669"/>
    <property type="project" value="InterPro"/>
</dbReference>
<keyword evidence="5" id="KW-1185">Reference proteome</keyword>
<dbReference type="InterPro" id="IPR050546">
    <property type="entry name" value="Glycosyl_Hydrlase_16"/>
</dbReference>
<feature type="signal peptide" evidence="2">
    <location>
        <begin position="1"/>
        <end position="22"/>
    </location>
</feature>
<feature type="chain" id="PRO_5037594701" description="GH16 domain-containing protein" evidence="2">
    <location>
        <begin position="23"/>
        <end position="317"/>
    </location>
</feature>
<dbReference type="PANTHER" id="PTHR10963:SF55">
    <property type="entry name" value="GLYCOSIDE HYDROLASE FAMILY 16 PROTEIN"/>
    <property type="match status" value="1"/>
</dbReference>
<evidence type="ECO:0000313" key="5">
    <source>
        <dbReference type="Proteomes" id="UP000648075"/>
    </source>
</evidence>
<protein>
    <recommendedName>
        <fullName evidence="3">GH16 domain-containing protein</fullName>
    </recommendedName>
</protein>
<keyword evidence="2" id="KW-0732">Signal</keyword>
<evidence type="ECO:0000256" key="2">
    <source>
        <dbReference type="SAM" id="SignalP"/>
    </source>
</evidence>
<reference evidence="4" key="1">
    <citation type="journal article" date="2014" name="Int. J. Syst. Evol. Microbiol.">
        <title>Complete genome sequence of Corynebacterium casei LMG S-19264T (=DSM 44701T), isolated from a smear-ripened cheese.</title>
        <authorList>
            <consortium name="US DOE Joint Genome Institute (JGI-PGF)"/>
            <person name="Walter F."/>
            <person name="Albersmeier A."/>
            <person name="Kalinowski J."/>
            <person name="Ruckert C."/>
        </authorList>
    </citation>
    <scope>NUCLEOTIDE SEQUENCE</scope>
    <source>
        <strain evidence="4">KCTC 32255</strain>
    </source>
</reference>
<reference evidence="4" key="2">
    <citation type="submission" date="2020-09" db="EMBL/GenBank/DDBJ databases">
        <authorList>
            <person name="Sun Q."/>
            <person name="Kim S."/>
        </authorList>
    </citation>
    <scope>NUCLEOTIDE SEQUENCE</scope>
    <source>
        <strain evidence="4">KCTC 32255</strain>
    </source>
</reference>
<accession>A0A918UHM3</accession>
<dbReference type="AlphaFoldDB" id="A0A918UHM3"/>
<sequence>MAGTALVIALALALPPCPPALAAGVPIVVAGEAQEARAGAPLSSYIDTSARPAFEDRFATFDHGTDQAPPLQPHRWRTVYGYGGAFSMANRHMSSTSFGSDAAFAGLSAGGPGTGPGAGPAPGPRPLGLDPFVHRPGMLTIMAHRTPDRARLLAWNKPYYGGIITTKFSFAQRYGYFEIDARLPVGKGMWPAFWLMPIDGAWPESGEIDVFEGLGDPRSVYCTVIAGRTKVSRRIRLSFDASAGFHRYGVLWRPDVIVWFIDGREVSRAATPPALTRTSAYLIANLAIGGAWGGFPDAKTVFPGRYAIRRISVWPLR</sequence>
<dbReference type="SUPFAM" id="SSF49899">
    <property type="entry name" value="Concanavalin A-like lectins/glucanases"/>
    <property type="match status" value="1"/>
</dbReference>
<dbReference type="PANTHER" id="PTHR10963">
    <property type="entry name" value="GLYCOSYL HYDROLASE-RELATED"/>
    <property type="match status" value="1"/>
</dbReference>